<comment type="caution">
    <text evidence="2">The sequence shown here is derived from an EMBL/GenBank/DDBJ whole genome shotgun (WGS) entry which is preliminary data.</text>
</comment>
<dbReference type="EMBL" id="BAAFRS010000211">
    <property type="protein sequence ID" value="GAB1224613.1"/>
    <property type="molecule type" value="Genomic_DNA"/>
</dbReference>
<accession>A0ABQ0DPE6</accession>
<keyword evidence="3" id="KW-1185">Reference proteome</keyword>
<feature type="transmembrane region" description="Helical" evidence="1">
    <location>
        <begin position="38"/>
        <end position="62"/>
    </location>
</feature>
<keyword evidence="1" id="KW-0812">Transmembrane</keyword>
<organism evidence="2 3">
    <name type="scientific">Entamoeba nuttalli</name>
    <dbReference type="NCBI Taxonomy" id="412467"/>
    <lineage>
        <taxon>Eukaryota</taxon>
        <taxon>Amoebozoa</taxon>
        <taxon>Evosea</taxon>
        <taxon>Archamoebae</taxon>
        <taxon>Mastigamoebida</taxon>
        <taxon>Entamoebidae</taxon>
        <taxon>Entamoeba</taxon>
    </lineage>
</organism>
<proteinExistence type="predicted"/>
<evidence type="ECO:0000313" key="2">
    <source>
        <dbReference type="EMBL" id="GAB1224613.1"/>
    </source>
</evidence>
<evidence type="ECO:0000313" key="3">
    <source>
        <dbReference type="Proteomes" id="UP001628156"/>
    </source>
</evidence>
<sequence>MIASLLFYVVCCVATEDHNAFDMKWFPYDTHGEFFIHPFFSLLVCIVAIGVLLLPCLVLMNLELYQQHKQQQQQQQCEITK</sequence>
<gene>
    <name evidence="2" type="ORF">ENUP19_0211G0012</name>
</gene>
<keyword evidence="1" id="KW-0472">Membrane</keyword>
<name>A0ABQ0DPE6_9EUKA</name>
<dbReference type="Proteomes" id="UP001628156">
    <property type="component" value="Unassembled WGS sequence"/>
</dbReference>
<protein>
    <submittedName>
        <fullName evidence="2">Uncharacterized protein</fullName>
    </submittedName>
</protein>
<keyword evidence="1" id="KW-1133">Transmembrane helix</keyword>
<reference evidence="2 3" key="1">
    <citation type="journal article" date="2019" name="PLoS Negl. Trop. Dis.">
        <title>Whole genome sequencing of Entamoeba nuttalli reveals mammalian host-related molecular signatures and a novel octapeptide-repeat surface protein.</title>
        <authorList>
            <person name="Tanaka M."/>
            <person name="Makiuchi T."/>
            <person name="Komiyama T."/>
            <person name="Shiina T."/>
            <person name="Osaki K."/>
            <person name="Tachibana H."/>
        </authorList>
    </citation>
    <scope>NUCLEOTIDE SEQUENCE [LARGE SCALE GENOMIC DNA]</scope>
    <source>
        <strain evidence="2 3">P19-061405</strain>
    </source>
</reference>
<evidence type="ECO:0000256" key="1">
    <source>
        <dbReference type="SAM" id="Phobius"/>
    </source>
</evidence>